<sequence>GGQTGAAKTPLLQELATGIDLEHHANHRGSSFGRHATEPPGQIFRSNSLNMPNICLI</sequence>
<feature type="region of interest" description="Disordered" evidence="1">
    <location>
        <begin position="19"/>
        <end position="45"/>
    </location>
</feature>
<protein>
    <recommendedName>
        <fullName evidence="2">tRNA 2-selenouridine synthase AAA domain-containing protein</fullName>
    </recommendedName>
</protein>
<name>X1E4A3_9ZZZZ</name>
<accession>X1E4A3</accession>
<dbReference type="AlphaFoldDB" id="X1E4A3"/>
<reference evidence="3" key="1">
    <citation type="journal article" date="2014" name="Front. Microbiol.">
        <title>High frequency of phylogenetically diverse reductive dehalogenase-homologous genes in deep subseafloor sedimentary metagenomes.</title>
        <authorList>
            <person name="Kawai M."/>
            <person name="Futagami T."/>
            <person name="Toyoda A."/>
            <person name="Takaki Y."/>
            <person name="Nishi S."/>
            <person name="Hori S."/>
            <person name="Arai W."/>
            <person name="Tsubouchi T."/>
            <person name="Morono Y."/>
            <person name="Uchiyama I."/>
            <person name="Ito T."/>
            <person name="Fujiyama A."/>
            <person name="Inagaki F."/>
            <person name="Takami H."/>
        </authorList>
    </citation>
    <scope>NUCLEOTIDE SEQUENCE</scope>
    <source>
        <strain evidence="3">Expedition CK06-06</strain>
    </source>
</reference>
<organism evidence="3">
    <name type="scientific">marine sediment metagenome</name>
    <dbReference type="NCBI Taxonomy" id="412755"/>
    <lineage>
        <taxon>unclassified sequences</taxon>
        <taxon>metagenomes</taxon>
        <taxon>ecological metagenomes</taxon>
    </lineage>
</organism>
<feature type="domain" description="tRNA 2-selenouridine synthase AAA" evidence="2">
    <location>
        <begin position="1"/>
        <end position="50"/>
    </location>
</feature>
<evidence type="ECO:0000256" key="1">
    <source>
        <dbReference type="SAM" id="MobiDB-lite"/>
    </source>
</evidence>
<evidence type="ECO:0000313" key="3">
    <source>
        <dbReference type="EMBL" id="GAH15245.1"/>
    </source>
</evidence>
<feature type="non-terminal residue" evidence="3">
    <location>
        <position position="1"/>
    </location>
</feature>
<comment type="caution">
    <text evidence="3">The sequence shown here is derived from an EMBL/GenBank/DDBJ whole genome shotgun (WGS) entry which is preliminary data.</text>
</comment>
<evidence type="ECO:0000259" key="2">
    <source>
        <dbReference type="Pfam" id="PF26341"/>
    </source>
</evidence>
<gene>
    <name evidence="3" type="ORF">S01H4_52796</name>
</gene>
<dbReference type="Pfam" id="PF26341">
    <property type="entry name" value="AAA_SelU"/>
    <property type="match status" value="1"/>
</dbReference>
<proteinExistence type="predicted"/>
<dbReference type="InterPro" id="IPR058840">
    <property type="entry name" value="AAA_SelU"/>
</dbReference>
<dbReference type="EMBL" id="BART01030201">
    <property type="protein sequence ID" value="GAH15245.1"/>
    <property type="molecule type" value="Genomic_DNA"/>
</dbReference>